<dbReference type="PANTHER" id="PTHR34069:SF2">
    <property type="entry name" value="BETA-KETOACYL-[ACYL-CARRIER-PROTEIN] SYNTHASE III"/>
    <property type="match status" value="1"/>
</dbReference>
<comment type="caution">
    <text evidence="5">The sequence shown here is derived from an EMBL/GenBank/DDBJ whole genome shotgun (WGS) entry which is preliminary data.</text>
</comment>
<dbReference type="GO" id="GO:0004315">
    <property type="term" value="F:3-oxoacyl-[acyl-carrier-protein] synthase activity"/>
    <property type="evidence" value="ECO:0007669"/>
    <property type="project" value="InterPro"/>
</dbReference>
<evidence type="ECO:0000313" key="6">
    <source>
        <dbReference type="Proteomes" id="UP000712673"/>
    </source>
</evidence>
<evidence type="ECO:0000259" key="4">
    <source>
        <dbReference type="Pfam" id="PF08545"/>
    </source>
</evidence>
<dbReference type="GO" id="GO:0044550">
    <property type="term" value="P:secondary metabolite biosynthetic process"/>
    <property type="evidence" value="ECO:0007669"/>
    <property type="project" value="TreeGrafter"/>
</dbReference>
<dbReference type="GO" id="GO:0006633">
    <property type="term" value="P:fatty acid biosynthetic process"/>
    <property type="evidence" value="ECO:0007669"/>
    <property type="project" value="InterPro"/>
</dbReference>
<dbReference type="InterPro" id="IPR013747">
    <property type="entry name" value="ACP_syn_III_C"/>
</dbReference>
<reference evidence="5" key="1">
    <citation type="submission" date="2019-03" db="EMBL/GenBank/DDBJ databases">
        <title>Lake Tanganyika Metagenome-Assembled Genomes (MAGs).</title>
        <authorList>
            <person name="Tran P."/>
        </authorList>
    </citation>
    <scope>NUCLEOTIDE SEQUENCE</scope>
    <source>
        <strain evidence="5">K_DeepCast_65m_m2_066</strain>
    </source>
</reference>
<gene>
    <name evidence="5" type="ORF">FJZ47_16160</name>
</gene>
<proteinExistence type="predicted"/>
<dbReference type="CDD" id="cd00830">
    <property type="entry name" value="KAS_III"/>
    <property type="match status" value="1"/>
</dbReference>
<dbReference type="NCBIfam" id="NF006829">
    <property type="entry name" value="PRK09352.1"/>
    <property type="match status" value="1"/>
</dbReference>
<dbReference type="Proteomes" id="UP000712673">
    <property type="component" value="Unassembled WGS sequence"/>
</dbReference>
<dbReference type="Pfam" id="PF08545">
    <property type="entry name" value="ACP_syn_III"/>
    <property type="match status" value="1"/>
</dbReference>
<evidence type="ECO:0000256" key="2">
    <source>
        <dbReference type="ARBA" id="ARBA00023315"/>
    </source>
</evidence>
<dbReference type="PANTHER" id="PTHR34069">
    <property type="entry name" value="3-OXOACYL-[ACYL-CARRIER-PROTEIN] SYNTHASE 3"/>
    <property type="match status" value="1"/>
</dbReference>
<protein>
    <submittedName>
        <fullName evidence="5">Ketoacyl-ACP synthase III</fullName>
    </submittedName>
</protein>
<evidence type="ECO:0000259" key="3">
    <source>
        <dbReference type="Pfam" id="PF08541"/>
    </source>
</evidence>
<keyword evidence="2" id="KW-0012">Acyltransferase</keyword>
<sequence length="364" mass="39923">MRKAKILTTGMYVPEHVVTNDLLAQAMDTSDEWITQRTGIKERRVVPDTYKMLQQLAQAPDKEAYLEHVYAHGIDGNINAEMSTADLALAATQMALKQANMTPQDLDLIIQTSVVPDYVFPGVACVLADKLGITSTPTFSLNQGCAGFVYALSMADQYIKTGTYNTILVVGAELLSAIFQFSNRGRDMSVLFADGAGAAILVPAAEDEPSGLLSHHLHTDGTLLAKLYAELFGTTTFPPMVKQKVDDDRARPRMEGRAVFAQAVRRFREVIRECLDANKVSIDEVDHFLFHQANVRILDSIADSLNIPASKIPVNIHKYGNTSAASVPILLHETLQEGRIQRGDLCLLAAFGTGFNWGASLLRW</sequence>
<evidence type="ECO:0000256" key="1">
    <source>
        <dbReference type="ARBA" id="ARBA00022679"/>
    </source>
</evidence>
<keyword evidence="1" id="KW-0808">Transferase</keyword>
<accession>A0A937W1R2</accession>
<dbReference type="Gene3D" id="3.40.47.10">
    <property type="match status" value="2"/>
</dbReference>
<dbReference type="InterPro" id="IPR016039">
    <property type="entry name" value="Thiolase-like"/>
</dbReference>
<name>A0A937W1R2_UNCTE</name>
<organism evidence="5 6">
    <name type="scientific">Tectimicrobiota bacterium</name>
    <dbReference type="NCBI Taxonomy" id="2528274"/>
    <lineage>
        <taxon>Bacteria</taxon>
        <taxon>Pseudomonadati</taxon>
        <taxon>Nitrospinota/Tectimicrobiota group</taxon>
        <taxon>Candidatus Tectimicrobiota</taxon>
    </lineage>
</organism>
<evidence type="ECO:0000313" key="5">
    <source>
        <dbReference type="EMBL" id="MBM3225319.1"/>
    </source>
</evidence>
<dbReference type="InterPro" id="IPR013751">
    <property type="entry name" value="ACP_syn_III_N"/>
</dbReference>
<dbReference type="SUPFAM" id="SSF53901">
    <property type="entry name" value="Thiolase-like"/>
    <property type="match status" value="1"/>
</dbReference>
<feature type="domain" description="Beta-ketoacyl-[acyl-carrier-protein] synthase III N-terminal" evidence="4">
    <location>
        <begin position="139"/>
        <end position="221"/>
    </location>
</feature>
<dbReference type="EMBL" id="VGLS01000540">
    <property type="protein sequence ID" value="MBM3225319.1"/>
    <property type="molecule type" value="Genomic_DNA"/>
</dbReference>
<feature type="domain" description="Beta-ketoacyl-[acyl-carrier-protein] synthase III C-terminal" evidence="3">
    <location>
        <begin position="275"/>
        <end position="364"/>
    </location>
</feature>
<dbReference type="Pfam" id="PF08541">
    <property type="entry name" value="ACP_syn_III_C"/>
    <property type="match status" value="1"/>
</dbReference>
<dbReference type="AlphaFoldDB" id="A0A937W1R2"/>